<feature type="domain" description="SF3 helicase" evidence="4">
    <location>
        <begin position="351"/>
        <end position="509"/>
    </location>
</feature>
<dbReference type="InterPro" id="IPR027417">
    <property type="entry name" value="P-loop_NTPase"/>
</dbReference>
<evidence type="ECO:0000256" key="2">
    <source>
        <dbReference type="ARBA" id="ARBA00022840"/>
    </source>
</evidence>
<evidence type="ECO:0000256" key="3">
    <source>
        <dbReference type="SAM" id="MobiDB-lite"/>
    </source>
</evidence>
<keyword evidence="6" id="KW-1185">Reference proteome</keyword>
<protein>
    <submittedName>
        <fullName evidence="5">DUF5906 domain-containing protein</fullName>
    </submittedName>
</protein>
<accession>A0ABV3V6R5</accession>
<dbReference type="InterPro" id="IPR014015">
    <property type="entry name" value="Helicase_SF3_DNA-vir"/>
</dbReference>
<evidence type="ECO:0000256" key="1">
    <source>
        <dbReference type="ARBA" id="ARBA00022741"/>
    </source>
</evidence>
<feature type="region of interest" description="Disordered" evidence="3">
    <location>
        <begin position="1"/>
        <end position="50"/>
    </location>
</feature>
<keyword evidence="1" id="KW-0547">Nucleotide-binding</keyword>
<proteinExistence type="predicted"/>
<sequence length="687" mass="75537">MTDSVLDADPYADLPLTLDAEPPADDEAESPVDPAAGDIEPLPSTPTALRKANPDLYRRCLAAGLIRALTTPSELLPETLLPCGTDISLEQHLAQMPQGALPEPTATDVDVAAALVSVIGTNRLRYYQPKGTTAGGTWQAWMSAGWSTVTDEWVESLVEGLIHPADTTLIRERGENEEVPPPEVPQRVRPVTLSKLTVEKLDLMQQHGLIDMDPITKSVTIIGTTIEVQGVYRAADDWAGRASTAGNIVRVLKGRLSDRRDLDAASSRSTWTLNIGGYLLKVSPDSLVGADGLRLDMEPMRRHHLVSKSTAGVWNPDLIADPQNRCPNWARFVRGIMSVRDEDGTWRERPDHEVVLQKLAGLLLVPAPEAHRAAVFYGDHGNNGKSLCADTLIAALGGYGTETETLYISKGAQEPHPTGLMSLIGARGTVMHEMQPNEWHGTRTKRFITDQYLHARSMGKDMASYSRTHTLLVTANDLPAISGDSGFWKRLVLFHFQARWYAPDDSDDLRAISIGPMDDTIEQKLREELDGILLWMLEGLYLYYTEGLELPEEMLRLKRTAMGGASTWGLFVEDHIEFTNDPADYLDDNDLWTVWKHYVDEVLQGKFENPNKPGQVRQALIHALPQAVRRGRSREGAPRSEKNGFGGIKWTDDEGLSRAKAAGAITTAPDTETTATVTPLFGGGVKK</sequence>
<gene>
    <name evidence="5" type="ORF">ABFW12_01850</name>
</gene>
<evidence type="ECO:0000313" key="6">
    <source>
        <dbReference type="Proteomes" id="UP001558474"/>
    </source>
</evidence>
<dbReference type="Gene3D" id="3.40.50.300">
    <property type="entry name" value="P-loop containing nucleotide triphosphate hydrolases"/>
    <property type="match status" value="1"/>
</dbReference>
<feature type="region of interest" description="Disordered" evidence="3">
    <location>
        <begin position="629"/>
        <end position="650"/>
    </location>
</feature>
<feature type="compositionally biased region" description="Basic and acidic residues" evidence="3">
    <location>
        <begin position="633"/>
        <end position="642"/>
    </location>
</feature>
<dbReference type="EMBL" id="JBDLOU010000003">
    <property type="protein sequence ID" value="MEX3736972.1"/>
    <property type="molecule type" value="Genomic_DNA"/>
</dbReference>
<dbReference type="PROSITE" id="PS51206">
    <property type="entry name" value="SF3_HELICASE_1"/>
    <property type="match status" value="1"/>
</dbReference>
<dbReference type="Proteomes" id="UP001558474">
    <property type="component" value="Unassembled WGS sequence"/>
</dbReference>
<reference evidence="5 6" key="1">
    <citation type="submission" date="2024-04" db="EMBL/GenBank/DDBJ databases">
        <title>Genomic Markers of Mycobacteria.</title>
        <authorList>
            <person name="Soliman M.S."/>
            <person name="Elkholy A."/>
            <person name="Soliman N.S."/>
            <person name="Abbas A."/>
            <person name="Khayrat S."/>
            <person name="Shawky S."/>
        </authorList>
    </citation>
    <scope>NUCLEOTIDE SEQUENCE [LARGE SCALE GENOMIC DNA]</scope>
    <source>
        <strain evidence="5 6">Egy-CU-AM5</strain>
    </source>
</reference>
<comment type="caution">
    <text evidence="5">The sequence shown here is derived from an EMBL/GenBank/DDBJ whole genome shotgun (WGS) entry which is preliminary data.</text>
</comment>
<keyword evidence="2" id="KW-0067">ATP-binding</keyword>
<organism evidence="5 6">
    <name type="scientific">Mycolicibacterium porcinum</name>
    <dbReference type="NCBI Taxonomy" id="39693"/>
    <lineage>
        <taxon>Bacteria</taxon>
        <taxon>Bacillati</taxon>
        <taxon>Actinomycetota</taxon>
        <taxon>Actinomycetes</taxon>
        <taxon>Mycobacteriales</taxon>
        <taxon>Mycobacteriaceae</taxon>
        <taxon>Mycolicibacterium</taxon>
    </lineage>
</organism>
<evidence type="ECO:0000313" key="5">
    <source>
        <dbReference type="EMBL" id="MEX3736972.1"/>
    </source>
</evidence>
<dbReference type="RefSeq" id="WP_368572296.1">
    <property type="nucleotide sequence ID" value="NZ_JBDLOU010000003.1"/>
</dbReference>
<evidence type="ECO:0000259" key="4">
    <source>
        <dbReference type="PROSITE" id="PS51206"/>
    </source>
</evidence>
<name>A0ABV3V6R5_9MYCO</name>